<dbReference type="InterPro" id="IPR005632">
    <property type="entry name" value="Chaperone_Skp"/>
</dbReference>
<evidence type="ECO:0000313" key="4">
    <source>
        <dbReference type="EMBL" id="MEQ2421254.1"/>
    </source>
</evidence>
<reference evidence="4 5" key="1">
    <citation type="submission" date="2024-03" db="EMBL/GenBank/DDBJ databases">
        <title>Human intestinal bacterial collection.</title>
        <authorList>
            <person name="Pauvert C."/>
            <person name="Hitch T.C.A."/>
            <person name="Clavel T."/>
        </authorList>
    </citation>
    <scope>NUCLEOTIDE SEQUENCE [LARGE SCALE GENOMIC DNA]</scope>
    <source>
        <strain evidence="4 5">CLA-AA-H81</strain>
    </source>
</reference>
<evidence type="ECO:0000256" key="1">
    <source>
        <dbReference type="ARBA" id="ARBA00009091"/>
    </source>
</evidence>
<evidence type="ECO:0000256" key="3">
    <source>
        <dbReference type="SAM" id="MobiDB-lite"/>
    </source>
</evidence>
<proteinExistence type="inferred from homology"/>
<feature type="compositionally biased region" description="Low complexity" evidence="3">
    <location>
        <begin position="158"/>
        <end position="182"/>
    </location>
</feature>
<sequence>MMSEIGKKRNIKIFSAVIAAIFVFSVAGLAIMQTGNPVNAAPSSNIGVVDTSKIITPDNQDAVAAQKQLQQAGEDMQKQFEQQSAGMDDQQKQQLFQKMQGELATKRQEIFKGIKDKVDTAVSDVAKTKGLSLVVDKSVVLYGGTDITDQVAKELNKNSGSSSSDSSANSSSSSDSSSSSNQ</sequence>
<evidence type="ECO:0000256" key="2">
    <source>
        <dbReference type="ARBA" id="ARBA00022729"/>
    </source>
</evidence>
<dbReference type="Pfam" id="PF03938">
    <property type="entry name" value="OmpH"/>
    <property type="match status" value="1"/>
</dbReference>
<comment type="caution">
    <text evidence="4">The sequence shown here is derived from an EMBL/GenBank/DDBJ whole genome shotgun (WGS) entry which is preliminary data.</text>
</comment>
<organism evidence="4 5">
    <name type="scientific">Megasphaera intestinihominis</name>
    <dbReference type="NCBI Taxonomy" id="3133159"/>
    <lineage>
        <taxon>Bacteria</taxon>
        <taxon>Bacillati</taxon>
        <taxon>Bacillota</taxon>
        <taxon>Negativicutes</taxon>
        <taxon>Veillonellales</taxon>
        <taxon>Veillonellaceae</taxon>
        <taxon>Megasphaera</taxon>
    </lineage>
</organism>
<dbReference type="InterPro" id="IPR024930">
    <property type="entry name" value="Skp_dom_sf"/>
</dbReference>
<keyword evidence="2" id="KW-0732">Signal</keyword>
<feature type="region of interest" description="Disordered" evidence="3">
    <location>
        <begin position="154"/>
        <end position="182"/>
    </location>
</feature>
<dbReference type="Proteomes" id="UP001433088">
    <property type="component" value="Unassembled WGS sequence"/>
</dbReference>
<gene>
    <name evidence="4" type="ORF">WMO23_00650</name>
</gene>
<dbReference type="RefSeq" id="WP_020309651.1">
    <property type="nucleotide sequence ID" value="NZ_JBBMEU010000002.1"/>
</dbReference>
<evidence type="ECO:0000313" key="5">
    <source>
        <dbReference type="Proteomes" id="UP001433088"/>
    </source>
</evidence>
<dbReference type="PANTHER" id="PTHR35089">
    <property type="entry name" value="CHAPERONE PROTEIN SKP"/>
    <property type="match status" value="1"/>
</dbReference>
<dbReference type="EMBL" id="JBBMEU010000002">
    <property type="protein sequence ID" value="MEQ2421254.1"/>
    <property type="molecule type" value="Genomic_DNA"/>
</dbReference>
<dbReference type="Gene3D" id="3.30.910.20">
    <property type="entry name" value="Skp domain"/>
    <property type="match status" value="1"/>
</dbReference>
<comment type="similarity">
    <text evidence="1">Belongs to the Skp family.</text>
</comment>
<keyword evidence="5" id="KW-1185">Reference proteome</keyword>
<dbReference type="SMART" id="SM00935">
    <property type="entry name" value="OmpH"/>
    <property type="match status" value="1"/>
</dbReference>
<protein>
    <submittedName>
        <fullName evidence="4">OmpH family outer membrane protein</fullName>
    </submittedName>
</protein>
<accession>A0ABV1CSW0</accession>
<dbReference type="PANTHER" id="PTHR35089:SF1">
    <property type="entry name" value="CHAPERONE PROTEIN SKP"/>
    <property type="match status" value="1"/>
</dbReference>
<name>A0ABV1CSW0_9FIRM</name>
<dbReference type="SUPFAM" id="SSF111384">
    <property type="entry name" value="OmpH-like"/>
    <property type="match status" value="1"/>
</dbReference>